<evidence type="ECO:0000313" key="1">
    <source>
        <dbReference type="EMBL" id="MBB6449600.1"/>
    </source>
</evidence>
<dbReference type="AlphaFoldDB" id="A0A841PLF7"/>
<keyword evidence="2" id="KW-1185">Reference proteome</keyword>
<gene>
    <name evidence="1" type="ORF">HNR44_001549</name>
</gene>
<name>A0A841PLF7_9BACL</name>
<dbReference type="Proteomes" id="UP000568839">
    <property type="component" value="Unassembled WGS sequence"/>
</dbReference>
<sequence>MDVKERVKDATKPDDVYAGWLHHFVQTDDDFAHLKRPAKPLQCVFFAHKPWANQAPKQRRR</sequence>
<dbReference type="RefSeq" id="WP_184403457.1">
    <property type="nucleotide sequence ID" value="NZ_JACHHJ010000001.1"/>
</dbReference>
<evidence type="ECO:0000313" key="2">
    <source>
        <dbReference type="Proteomes" id="UP000568839"/>
    </source>
</evidence>
<comment type="caution">
    <text evidence="1">The sequence shown here is derived from an EMBL/GenBank/DDBJ whole genome shotgun (WGS) entry which is preliminary data.</text>
</comment>
<dbReference type="EMBL" id="JACHHJ010000001">
    <property type="protein sequence ID" value="MBB6449600.1"/>
    <property type="molecule type" value="Genomic_DNA"/>
</dbReference>
<organism evidence="1 2">
    <name type="scientific">Geomicrobium halophilum</name>
    <dbReference type="NCBI Taxonomy" id="549000"/>
    <lineage>
        <taxon>Bacteria</taxon>
        <taxon>Bacillati</taxon>
        <taxon>Bacillota</taxon>
        <taxon>Bacilli</taxon>
        <taxon>Bacillales</taxon>
        <taxon>Geomicrobium</taxon>
    </lineage>
</organism>
<protein>
    <submittedName>
        <fullName evidence="1">Uncharacterized protein</fullName>
    </submittedName>
</protein>
<accession>A0A841PLF7</accession>
<proteinExistence type="predicted"/>
<reference evidence="1 2" key="1">
    <citation type="submission" date="2020-08" db="EMBL/GenBank/DDBJ databases">
        <title>Genomic Encyclopedia of Type Strains, Phase IV (KMG-IV): sequencing the most valuable type-strain genomes for metagenomic binning, comparative biology and taxonomic classification.</title>
        <authorList>
            <person name="Goeker M."/>
        </authorList>
    </citation>
    <scope>NUCLEOTIDE SEQUENCE [LARGE SCALE GENOMIC DNA]</scope>
    <source>
        <strain evidence="1 2">DSM 21769</strain>
    </source>
</reference>